<accession>A0A1B8RG17</accession>
<dbReference type="RefSeq" id="WP_026230492.1">
    <property type="nucleotide sequence ID" value="NZ_MAMO01000012.1"/>
</dbReference>
<name>A0A1B8RG17_RHILT</name>
<evidence type="ECO:0000256" key="1">
    <source>
        <dbReference type="SAM" id="SignalP"/>
    </source>
</evidence>
<reference evidence="2" key="2">
    <citation type="journal article" date="2016" name="Front. Microbiol.">
        <title>The Regulatory Protein RosR Affects Rhizobium leguminosarum bv. trifolii Protein Profiles, Cell Surface Properties, and Symbiosis with Clover.</title>
        <authorList>
            <person name="Rachwal K."/>
            <person name="Boguszewska A."/>
            <person name="Kopcinska J."/>
            <person name="Karas M."/>
            <person name="Tchorzewski M."/>
            <person name="Janczarek M."/>
        </authorList>
    </citation>
    <scope>NUCLEOTIDE SEQUENCE</scope>
    <source>
        <strain evidence="2">Rt24.2</strain>
    </source>
</reference>
<dbReference type="GeneID" id="61424138"/>
<feature type="chain" id="PRO_5014536281" description="DUF3828 domain-containing protein" evidence="1">
    <location>
        <begin position="21"/>
        <end position="182"/>
    </location>
</feature>
<dbReference type="AlphaFoldDB" id="A0A1B8RG17"/>
<evidence type="ECO:0008006" key="3">
    <source>
        <dbReference type="Google" id="ProtNLM"/>
    </source>
</evidence>
<protein>
    <recommendedName>
        <fullName evidence="3">DUF3828 domain-containing protein</fullName>
    </recommendedName>
</protein>
<reference evidence="2" key="1">
    <citation type="journal article" date="2015" name="BMC Genomics">
        <title>Transcriptome profiling of a Rhizobium leguminosarum bv. trifolii rosR mutant reveals the role of the transcriptional regulator RosR in motility, synthesis of cell-surface components, and other cellular processes.</title>
        <authorList>
            <person name="Rachwal K."/>
            <person name="Matczynska E."/>
            <person name="Janczarek M."/>
        </authorList>
    </citation>
    <scope>NUCLEOTIDE SEQUENCE</scope>
    <source>
        <strain evidence="2">Rt24.2</strain>
    </source>
</reference>
<dbReference type="EMBL" id="KX487177">
    <property type="protein sequence ID" value="AOO89541.1"/>
    <property type="molecule type" value="Genomic_DNA"/>
</dbReference>
<organism evidence="2">
    <name type="scientific">Rhizobium leguminosarum bv. trifolii</name>
    <dbReference type="NCBI Taxonomy" id="386"/>
    <lineage>
        <taxon>Bacteria</taxon>
        <taxon>Pseudomonadati</taxon>
        <taxon>Pseudomonadota</taxon>
        <taxon>Alphaproteobacteria</taxon>
        <taxon>Hyphomicrobiales</taxon>
        <taxon>Rhizobiaceae</taxon>
        <taxon>Rhizobium/Agrobacterium group</taxon>
        <taxon>Rhizobium</taxon>
    </lineage>
</organism>
<feature type="signal peptide" evidence="1">
    <location>
        <begin position="1"/>
        <end position="20"/>
    </location>
</feature>
<proteinExistence type="predicted"/>
<sequence>MKTIAVVIASLMAFSGISHAVGGIGDAADITAPVKEIMEATRSNWADNNSDWTDIFDAGRLDHLYSRDFVAKYQAAAQFPAIDDDGISPFDYDVIVNGQDACPLEDLTMAAAPVVDGVAEVTVRFRKSACSDAPDAKDYTTVRFEVVEEGGKPVIDDIVTENIETQARDSLKTTMALIAKGQ</sequence>
<keyword evidence="1" id="KW-0732">Signal</keyword>
<dbReference type="Gene3D" id="3.10.450.50">
    <property type="match status" value="1"/>
</dbReference>
<evidence type="ECO:0000313" key="2">
    <source>
        <dbReference type="EMBL" id="AOO89541.1"/>
    </source>
</evidence>